<evidence type="ECO:0000313" key="2">
    <source>
        <dbReference type="Proteomes" id="UP001500067"/>
    </source>
</evidence>
<dbReference type="EMBL" id="BAABFA010000008">
    <property type="protein sequence ID" value="GAA4462772.1"/>
    <property type="molecule type" value="Genomic_DNA"/>
</dbReference>
<keyword evidence="2" id="KW-1185">Reference proteome</keyword>
<sequence>MARWIRRTATGRWRKSEQELDPYWNPRESWSCGGSNRGSVHWITDELGIPDVYGSRYFVKDGQKFESIHIAERYHTHPNGGMARYFTVRARTPDSAMLYAIVDTGRNYIVAPGPGPMPLAIDREYGLMIARQNSLYGIIDTAWRTRLAFQPRQIAFPLPYNGRCYALIDTAIGNGFMIIDSAGREIKTFRNKEFDNSLLPKGVAAYGTPYTGRCVMVTDSNGNKAVMAPDGKLQYPAIAYKYKDLISLGNSHFMAGDMLLNGQGKELFSGLRFPAAPTPLTLHHSTVMIDAEELYYDASGANMLQRIEYRLPGTKATQYLLVSPRGHIYADALGQ</sequence>
<organism evidence="1 2">
    <name type="scientific">Nemorincola caseinilytica</name>
    <dbReference type="NCBI Taxonomy" id="2054315"/>
    <lineage>
        <taxon>Bacteria</taxon>
        <taxon>Pseudomonadati</taxon>
        <taxon>Bacteroidota</taxon>
        <taxon>Chitinophagia</taxon>
        <taxon>Chitinophagales</taxon>
        <taxon>Chitinophagaceae</taxon>
        <taxon>Nemorincola</taxon>
    </lineage>
</organism>
<dbReference type="RefSeq" id="WP_345079471.1">
    <property type="nucleotide sequence ID" value="NZ_BAABFA010000008.1"/>
</dbReference>
<evidence type="ECO:0000313" key="1">
    <source>
        <dbReference type="EMBL" id="GAA4462772.1"/>
    </source>
</evidence>
<protein>
    <recommendedName>
        <fullName evidence="3">WG repeat-containing protein</fullName>
    </recommendedName>
</protein>
<evidence type="ECO:0008006" key="3">
    <source>
        <dbReference type="Google" id="ProtNLM"/>
    </source>
</evidence>
<gene>
    <name evidence="1" type="ORF">GCM10023093_09970</name>
</gene>
<comment type="caution">
    <text evidence="1">The sequence shown here is derived from an EMBL/GenBank/DDBJ whole genome shotgun (WGS) entry which is preliminary data.</text>
</comment>
<reference evidence="2" key="1">
    <citation type="journal article" date="2019" name="Int. J. Syst. Evol. Microbiol.">
        <title>The Global Catalogue of Microorganisms (GCM) 10K type strain sequencing project: providing services to taxonomists for standard genome sequencing and annotation.</title>
        <authorList>
            <consortium name="The Broad Institute Genomics Platform"/>
            <consortium name="The Broad Institute Genome Sequencing Center for Infectious Disease"/>
            <person name="Wu L."/>
            <person name="Ma J."/>
        </authorList>
    </citation>
    <scope>NUCLEOTIDE SEQUENCE [LARGE SCALE GENOMIC DNA]</scope>
    <source>
        <strain evidence="2">JCM 32105</strain>
    </source>
</reference>
<name>A0ABP8N9K5_9BACT</name>
<accession>A0ABP8N9K5</accession>
<dbReference type="Proteomes" id="UP001500067">
    <property type="component" value="Unassembled WGS sequence"/>
</dbReference>
<proteinExistence type="predicted"/>